<feature type="chain" id="PRO_5001755068" evidence="2">
    <location>
        <begin position="23"/>
        <end position="60"/>
    </location>
</feature>
<evidence type="ECO:0000313" key="4">
    <source>
        <dbReference type="Proteomes" id="UP000028702"/>
    </source>
</evidence>
<organism evidence="3 4">
    <name type="scientific">Tepidicaulis marinus</name>
    <dbReference type="NCBI Taxonomy" id="1333998"/>
    <lineage>
        <taxon>Bacteria</taxon>
        <taxon>Pseudomonadati</taxon>
        <taxon>Pseudomonadota</taxon>
        <taxon>Alphaproteobacteria</taxon>
        <taxon>Hyphomicrobiales</taxon>
        <taxon>Parvibaculaceae</taxon>
        <taxon>Tepidicaulis</taxon>
    </lineage>
</organism>
<dbReference type="STRING" id="1333998.M2A_2006"/>
<feature type="signal peptide" evidence="2">
    <location>
        <begin position="1"/>
        <end position="22"/>
    </location>
</feature>
<feature type="region of interest" description="Disordered" evidence="1">
    <location>
        <begin position="27"/>
        <end position="60"/>
    </location>
</feature>
<dbReference type="PROSITE" id="PS51257">
    <property type="entry name" value="PROKAR_LIPOPROTEIN"/>
    <property type="match status" value="1"/>
</dbReference>
<dbReference type="RefSeq" id="WP_045446695.1">
    <property type="nucleotide sequence ID" value="NZ_BBIO01000010.1"/>
</dbReference>
<accession>A0A081BBT9</accession>
<comment type="caution">
    <text evidence="3">The sequence shown here is derived from an EMBL/GenBank/DDBJ whole genome shotgun (WGS) entry which is preliminary data.</text>
</comment>
<sequence>MKSNAKRAAPLAVLFLAGGLLAACEEQGPAEQAGENIDEAAEDMGNAMDEATEDLDDNTN</sequence>
<keyword evidence="2" id="KW-0732">Signal</keyword>
<keyword evidence="4" id="KW-1185">Reference proteome</keyword>
<dbReference type="EMBL" id="BBIO01000010">
    <property type="protein sequence ID" value="GAK45507.1"/>
    <property type="molecule type" value="Genomic_DNA"/>
</dbReference>
<proteinExistence type="predicted"/>
<evidence type="ECO:0000256" key="2">
    <source>
        <dbReference type="SAM" id="SignalP"/>
    </source>
</evidence>
<gene>
    <name evidence="3" type="ORF">M2A_2006</name>
</gene>
<dbReference type="Proteomes" id="UP000028702">
    <property type="component" value="Unassembled WGS sequence"/>
</dbReference>
<dbReference type="AlphaFoldDB" id="A0A081BBT9"/>
<feature type="compositionally biased region" description="Acidic residues" evidence="1">
    <location>
        <begin position="50"/>
        <end position="60"/>
    </location>
</feature>
<evidence type="ECO:0000256" key="1">
    <source>
        <dbReference type="SAM" id="MobiDB-lite"/>
    </source>
</evidence>
<name>A0A081BBT9_9HYPH</name>
<evidence type="ECO:0000313" key="3">
    <source>
        <dbReference type="EMBL" id="GAK45507.1"/>
    </source>
</evidence>
<protein>
    <submittedName>
        <fullName evidence="3">Conserved protein</fullName>
    </submittedName>
</protein>
<reference evidence="3 4" key="1">
    <citation type="submission" date="2014-07" db="EMBL/GenBank/DDBJ databases">
        <title>Tepidicaulis marinum gen. nov., sp. nov., a novel marine bacterium denitrifying nitrate to nitrous oxide strictly under microaerobic conditions.</title>
        <authorList>
            <person name="Takeuchi M."/>
            <person name="Yamagishi T."/>
            <person name="Kamagata Y."/>
            <person name="Oshima K."/>
            <person name="Hattori M."/>
            <person name="Katayama T."/>
            <person name="Hanada S."/>
            <person name="Tamaki H."/>
            <person name="Marumo K."/>
            <person name="Maeda H."/>
            <person name="Nedachi M."/>
            <person name="Iwasaki W."/>
            <person name="Suwa Y."/>
            <person name="Sakata S."/>
        </authorList>
    </citation>
    <scope>NUCLEOTIDE SEQUENCE [LARGE SCALE GENOMIC DNA]</scope>
    <source>
        <strain evidence="3 4">MA2</strain>
    </source>
</reference>